<keyword evidence="2" id="KW-1185">Reference proteome</keyword>
<dbReference type="EMBL" id="FNGL01000039">
    <property type="protein sequence ID" value="SDL45291.1"/>
    <property type="molecule type" value="Genomic_DNA"/>
</dbReference>
<sequence length="132" mass="15553">MNKLTSIKIINTASGLCSEDEATKHVTAVFRTGKIKHQIYNRIEKTPLYENVYKADKQRCEDLFVFLERVVGEWKSNYSVEVCDGYYWDCYLRYSDRSVRVIKGTVQSPPDGEEIERQIIKLVEFDEEPWIF</sequence>
<reference evidence="1 2" key="1">
    <citation type="submission" date="2016-10" db="EMBL/GenBank/DDBJ databases">
        <authorList>
            <person name="Varghese N."/>
            <person name="Submissions S."/>
        </authorList>
    </citation>
    <scope>NUCLEOTIDE SEQUENCE [LARGE SCALE GENOMIC DNA]</scope>
    <source>
        <strain evidence="1 2">NLAE-zl-C224</strain>
    </source>
</reference>
<organism evidence="1 2">
    <name type="scientific">Clostridium cochlearium</name>
    <dbReference type="NCBI Taxonomy" id="1494"/>
    <lineage>
        <taxon>Bacteria</taxon>
        <taxon>Bacillati</taxon>
        <taxon>Bacillota</taxon>
        <taxon>Clostridia</taxon>
        <taxon>Eubacteriales</taxon>
        <taxon>Clostridiaceae</taxon>
        <taxon>Clostridium</taxon>
    </lineage>
</organism>
<evidence type="ECO:0000313" key="1">
    <source>
        <dbReference type="EMBL" id="SDL45291.1"/>
    </source>
</evidence>
<proteinExistence type="predicted"/>
<dbReference type="RefSeq" id="WP_089868162.1">
    <property type="nucleotide sequence ID" value="NZ_FNGL01000039.1"/>
</dbReference>
<gene>
    <name evidence="1" type="ORF">SAMN05216497_1397</name>
</gene>
<protein>
    <submittedName>
        <fullName evidence="1">Uncharacterized protein</fullName>
    </submittedName>
</protein>
<dbReference type="Proteomes" id="UP000198811">
    <property type="component" value="Unassembled WGS sequence"/>
</dbReference>
<name>A0ABY0QPT8_CLOCO</name>
<evidence type="ECO:0000313" key="2">
    <source>
        <dbReference type="Proteomes" id="UP000198811"/>
    </source>
</evidence>
<accession>A0ABY0QPT8</accession>
<comment type="caution">
    <text evidence="1">The sequence shown here is derived from an EMBL/GenBank/DDBJ whole genome shotgun (WGS) entry which is preliminary data.</text>
</comment>